<dbReference type="InterPro" id="IPR029028">
    <property type="entry name" value="Alpha/beta_knot_MTases"/>
</dbReference>
<dbReference type="InterPro" id="IPR046886">
    <property type="entry name" value="RsmE_MTase_dom"/>
</dbReference>
<keyword evidence="16" id="KW-1185">Reference proteome</keyword>
<dbReference type="AlphaFoldDB" id="A0A926E2F2"/>
<keyword evidence="6 12" id="KW-0698">rRNA processing</keyword>
<dbReference type="PIRSF" id="PIRSF015601">
    <property type="entry name" value="MTase_slr0722"/>
    <property type="match status" value="1"/>
</dbReference>
<evidence type="ECO:0000256" key="6">
    <source>
        <dbReference type="ARBA" id="ARBA00022552"/>
    </source>
</evidence>
<dbReference type="EC" id="2.1.1.193" evidence="3 12"/>
<dbReference type="NCBIfam" id="TIGR00046">
    <property type="entry name" value="RsmE family RNA methyltransferase"/>
    <property type="match status" value="1"/>
</dbReference>
<evidence type="ECO:0000313" key="15">
    <source>
        <dbReference type="EMBL" id="MBC8560419.1"/>
    </source>
</evidence>
<evidence type="ECO:0000259" key="14">
    <source>
        <dbReference type="Pfam" id="PF20260"/>
    </source>
</evidence>
<dbReference type="InterPro" id="IPR029026">
    <property type="entry name" value="tRNA_m1G_MTases_N"/>
</dbReference>
<comment type="caution">
    <text evidence="15">The sequence shown here is derived from an EMBL/GenBank/DDBJ whole genome shotgun (WGS) entry which is preliminary data.</text>
</comment>
<dbReference type="SUPFAM" id="SSF75217">
    <property type="entry name" value="alpha/beta knot"/>
    <property type="match status" value="1"/>
</dbReference>
<dbReference type="InterPro" id="IPR015947">
    <property type="entry name" value="PUA-like_sf"/>
</dbReference>
<name>A0A926E2F2_9FIRM</name>
<gene>
    <name evidence="15" type="ORF">H8710_10135</name>
</gene>
<evidence type="ECO:0000259" key="13">
    <source>
        <dbReference type="Pfam" id="PF04452"/>
    </source>
</evidence>
<evidence type="ECO:0000256" key="11">
    <source>
        <dbReference type="ARBA" id="ARBA00047944"/>
    </source>
</evidence>
<dbReference type="RefSeq" id="WP_249295407.1">
    <property type="nucleotide sequence ID" value="NZ_JACRSV010000003.1"/>
</dbReference>
<dbReference type="InterPro" id="IPR006700">
    <property type="entry name" value="RsmE"/>
</dbReference>
<dbReference type="GO" id="GO:0005737">
    <property type="term" value="C:cytoplasm"/>
    <property type="evidence" value="ECO:0007669"/>
    <property type="project" value="UniProtKB-SubCell"/>
</dbReference>
<evidence type="ECO:0000256" key="12">
    <source>
        <dbReference type="PIRNR" id="PIRNR015601"/>
    </source>
</evidence>
<evidence type="ECO:0000256" key="2">
    <source>
        <dbReference type="ARBA" id="ARBA00005528"/>
    </source>
</evidence>
<evidence type="ECO:0000256" key="10">
    <source>
        <dbReference type="ARBA" id="ARBA00025699"/>
    </source>
</evidence>
<dbReference type="PANTHER" id="PTHR30027:SF3">
    <property type="entry name" value="16S RRNA (URACIL(1498)-N(3))-METHYLTRANSFERASE"/>
    <property type="match status" value="1"/>
</dbReference>
<dbReference type="EMBL" id="JACRSV010000003">
    <property type="protein sequence ID" value="MBC8560419.1"/>
    <property type="molecule type" value="Genomic_DNA"/>
</dbReference>
<evidence type="ECO:0000256" key="4">
    <source>
        <dbReference type="ARBA" id="ARBA00013673"/>
    </source>
</evidence>
<comment type="catalytic activity">
    <reaction evidence="11 12">
        <text>uridine(1498) in 16S rRNA + S-adenosyl-L-methionine = N(3)-methyluridine(1498) in 16S rRNA + S-adenosyl-L-homocysteine + H(+)</text>
        <dbReference type="Rhea" id="RHEA:42920"/>
        <dbReference type="Rhea" id="RHEA-COMP:10283"/>
        <dbReference type="Rhea" id="RHEA-COMP:10284"/>
        <dbReference type="ChEBI" id="CHEBI:15378"/>
        <dbReference type="ChEBI" id="CHEBI:57856"/>
        <dbReference type="ChEBI" id="CHEBI:59789"/>
        <dbReference type="ChEBI" id="CHEBI:65315"/>
        <dbReference type="ChEBI" id="CHEBI:74502"/>
        <dbReference type="EC" id="2.1.1.193"/>
    </reaction>
</comment>
<dbReference type="Proteomes" id="UP000610760">
    <property type="component" value="Unassembled WGS sequence"/>
</dbReference>
<comment type="subcellular location">
    <subcellularLocation>
        <location evidence="1 12">Cytoplasm</location>
    </subcellularLocation>
</comment>
<keyword evidence="9 12" id="KW-0949">S-adenosyl-L-methionine</keyword>
<evidence type="ECO:0000256" key="9">
    <source>
        <dbReference type="ARBA" id="ARBA00022691"/>
    </source>
</evidence>
<comment type="function">
    <text evidence="10 12">Specifically methylates the N3 position of the uracil ring of uridine 1498 (m3U1498) in 16S rRNA. Acts on the fully assembled 30S ribosomal subunit.</text>
</comment>
<keyword evidence="7 12" id="KW-0489">Methyltransferase</keyword>
<proteinExistence type="inferred from homology"/>
<dbReference type="GO" id="GO:0070042">
    <property type="term" value="F:rRNA (uridine-N3-)-methyltransferase activity"/>
    <property type="evidence" value="ECO:0007669"/>
    <property type="project" value="TreeGrafter"/>
</dbReference>
<dbReference type="GO" id="GO:0070475">
    <property type="term" value="P:rRNA base methylation"/>
    <property type="evidence" value="ECO:0007669"/>
    <property type="project" value="TreeGrafter"/>
</dbReference>
<protein>
    <recommendedName>
        <fullName evidence="4 12">Ribosomal RNA small subunit methyltransferase E</fullName>
        <ecNumber evidence="3 12">2.1.1.193</ecNumber>
    </recommendedName>
</protein>
<dbReference type="Gene3D" id="3.40.1280.10">
    <property type="match status" value="1"/>
</dbReference>
<feature type="domain" description="Ribosomal RNA small subunit methyltransferase E PUA-like" evidence="14">
    <location>
        <begin position="16"/>
        <end position="61"/>
    </location>
</feature>
<evidence type="ECO:0000313" key="16">
    <source>
        <dbReference type="Proteomes" id="UP000610760"/>
    </source>
</evidence>
<dbReference type="Pfam" id="PF20260">
    <property type="entry name" value="PUA_4"/>
    <property type="match status" value="1"/>
</dbReference>
<evidence type="ECO:0000256" key="3">
    <source>
        <dbReference type="ARBA" id="ARBA00012328"/>
    </source>
</evidence>
<dbReference type="SUPFAM" id="SSF88697">
    <property type="entry name" value="PUA domain-like"/>
    <property type="match status" value="1"/>
</dbReference>
<sequence>MPRFFVPEIGSDKVQISGEDARHIAKSLRLSVGDEIVLCDGKGWDYQGTIETMDDEVTIRIASKEETKSEPRAKVTLFQALPKGDKMELIIQKSVELGVNEIVPILTSRCISRPDPKSMKKKIERYNKIALEAAKQSGRGIIPKVTELLTLEQAVKRLPKQSIVFYENGGQRLRELVGEQTLDLGAFVGSEGGFSMEEIELLRRYQVLPATLGERILRCETAPICGLSVIFSLTGDI</sequence>
<dbReference type="PANTHER" id="PTHR30027">
    <property type="entry name" value="RIBOSOMAL RNA SMALL SUBUNIT METHYLTRANSFERASE E"/>
    <property type="match status" value="1"/>
</dbReference>
<evidence type="ECO:0000256" key="8">
    <source>
        <dbReference type="ARBA" id="ARBA00022679"/>
    </source>
</evidence>
<evidence type="ECO:0000256" key="1">
    <source>
        <dbReference type="ARBA" id="ARBA00004496"/>
    </source>
</evidence>
<organism evidence="15 16">
    <name type="scientific">Fumia xinanensis</name>
    <dbReference type="NCBI Taxonomy" id="2763659"/>
    <lineage>
        <taxon>Bacteria</taxon>
        <taxon>Bacillati</taxon>
        <taxon>Bacillota</taxon>
        <taxon>Clostridia</taxon>
        <taxon>Eubacteriales</taxon>
        <taxon>Oscillospiraceae</taxon>
        <taxon>Fumia</taxon>
    </lineage>
</organism>
<dbReference type="CDD" id="cd18084">
    <property type="entry name" value="RsmE-like"/>
    <property type="match status" value="1"/>
</dbReference>
<evidence type="ECO:0000256" key="7">
    <source>
        <dbReference type="ARBA" id="ARBA00022603"/>
    </source>
</evidence>
<comment type="similarity">
    <text evidence="2 12">Belongs to the RNA methyltransferase RsmE family.</text>
</comment>
<reference evidence="15" key="1">
    <citation type="submission" date="2020-08" db="EMBL/GenBank/DDBJ databases">
        <title>Genome public.</title>
        <authorList>
            <person name="Liu C."/>
            <person name="Sun Q."/>
        </authorList>
    </citation>
    <scope>NUCLEOTIDE SEQUENCE</scope>
    <source>
        <strain evidence="15">NSJ-33</strain>
    </source>
</reference>
<keyword evidence="5 12" id="KW-0963">Cytoplasm</keyword>
<dbReference type="InterPro" id="IPR046887">
    <property type="entry name" value="RsmE_PUA-like"/>
</dbReference>
<feature type="domain" description="Ribosomal RNA small subunit methyltransferase E methyltransferase" evidence="13">
    <location>
        <begin position="71"/>
        <end position="230"/>
    </location>
</feature>
<dbReference type="NCBIfam" id="NF008692">
    <property type="entry name" value="PRK11713.1-5"/>
    <property type="match status" value="1"/>
</dbReference>
<accession>A0A926E2F2</accession>
<dbReference type="Pfam" id="PF04452">
    <property type="entry name" value="Methyltrans_RNA"/>
    <property type="match status" value="1"/>
</dbReference>
<evidence type="ECO:0000256" key="5">
    <source>
        <dbReference type="ARBA" id="ARBA00022490"/>
    </source>
</evidence>
<keyword evidence="8 12" id="KW-0808">Transferase</keyword>